<proteinExistence type="predicted"/>
<protein>
    <submittedName>
        <fullName evidence="1">Uncharacterized protein</fullName>
    </submittedName>
</protein>
<reference evidence="1 2" key="1">
    <citation type="journal article" date="2011" name="PLoS Pathog.">
        <title>Dynamic evolution of pathogenicity revealed by sequencing and comparative genomics of 19 Pseudomonas syringae isolates.</title>
        <authorList>
            <person name="Baltrus D.A."/>
            <person name="Nishimura M.T."/>
            <person name="Romanchuk A."/>
            <person name="Chang J.H."/>
            <person name="Mukhtar M.S."/>
            <person name="Cherkis K."/>
            <person name="Roach J."/>
            <person name="Grant S.R."/>
            <person name="Jones C.D."/>
            <person name="Dangl J.L."/>
        </authorList>
    </citation>
    <scope>NUCLEOTIDE SEQUENCE [LARGE SCALE GENOMIC DNA]</scope>
    <source>
        <strain evidence="1 2">M301315</strain>
    </source>
</reference>
<evidence type="ECO:0000313" key="1">
    <source>
        <dbReference type="EMBL" id="AXH60232.1"/>
    </source>
</evidence>
<dbReference type="RefSeq" id="WP_005742648.1">
    <property type="nucleotide sequence ID" value="NZ_CP031226.1"/>
</dbReference>
<name>A0AAD0VAC5_PSEAV</name>
<accession>A0AAD0VAC5</accession>
<gene>
    <name evidence="1" type="ORF">PLA107_034155</name>
</gene>
<dbReference type="EMBL" id="CP031226">
    <property type="protein sequence ID" value="AXH60232.1"/>
    <property type="molecule type" value="Genomic_DNA"/>
</dbReference>
<keyword evidence="1" id="KW-0614">Plasmid</keyword>
<organism evidence="1 2">
    <name type="scientific">Pseudomonas amygdali pv. lachrymans str. M301315</name>
    <dbReference type="NCBI Taxonomy" id="629260"/>
    <lineage>
        <taxon>Bacteria</taxon>
        <taxon>Pseudomonadati</taxon>
        <taxon>Pseudomonadota</taxon>
        <taxon>Gammaproteobacteria</taxon>
        <taxon>Pseudomonadales</taxon>
        <taxon>Pseudomonadaceae</taxon>
        <taxon>Pseudomonas</taxon>
        <taxon>Pseudomonas amygdali</taxon>
    </lineage>
</organism>
<evidence type="ECO:0000313" key="2">
    <source>
        <dbReference type="Proteomes" id="UP000006426"/>
    </source>
</evidence>
<dbReference type="AlphaFoldDB" id="A0AAD0VAC5"/>
<sequence length="265" mass="28264">MTEIAPVIEKWIKNSSGQALAIGVGGAQAITSKDGSLIRVLTAGGICQVSLSTPDPRDDRRKWITTIGIGEKTPTGGREFSVSLDFKGPAPKRLFLNPPLVVDQIAQAFAEGKTPGVQVSVVEESNLTLMAQALESPGREWPVVLVSPMKAGGYAVDLVKLRSRLVGWASLEVMPEDANFAQIKDALSPLHYCFNGAIKVIMPLESTVQGGVVMPGREGQVNQGFNEQEVLGRVAKFANPYHAQRQLRIEPTKATPAQDGVAPGA</sequence>
<geneLocation type="plasmid" evidence="2">
    <name>pmppla107</name>
</geneLocation>
<dbReference type="GeneID" id="39474569"/>
<dbReference type="Proteomes" id="UP000006426">
    <property type="component" value="Plasmid pmppla107"/>
</dbReference>